<protein>
    <submittedName>
        <fullName evidence="1">Uncharacterized protein</fullName>
    </submittedName>
</protein>
<comment type="caution">
    <text evidence="1">The sequence shown here is derived from an EMBL/GenBank/DDBJ whole genome shotgun (WGS) entry which is preliminary data.</text>
</comment>
<reference evidence="1 2" key="1">
    <citation type="submission" date="2020-08" db="EMBL/GenBank/DDBJ databases">
        <title>Genomic Encyclopedia of Type Strains, Phase IV (KMG-IV): sequencing the most valuable type-strain genomes for metagenomic binning, comparative biology and taxonomic classification.</title>
        <authorList>
            <person name="Goeker M."/>
        </authorList>
    </citation>
    <scope>NUCLEOTIDE SEQUENCE [LARGE SCALE GENOMIC DNA]</scope>
    <source>
        <strain evidence="1 2">DSM 17075</strain>
    </source>
</reference>
<dbReference type="RefSeq" id="WP_183185626.1">
    <property type="nucleotide sequence ID" value="NZ_BMNP01000024.1"/>
</dbReference>
<accession>A0A840DU54</accession>
<gene>
    <name evidence="1" type="ORF">GGR02_002907</name>
</gene>
<dbReference type="Proteomes" id="UP000559598">
    <property type="component" value="Unassembled WGS sequence"/>
</dbReference>
<name>A0A840DU54_9BACL</name>
<proteinExistence type="predicted"/>
<keyword evidence="2" id="KW-1185">Reference proteome</keyword>
<evidence type="ECO:0000313" key="2">
    <source>
        <dbReference type="Proteomes" id="UP000559598"/>
    </source>
</evidence>
<evidence type="ECO:0000313" key="1">
    <source>
        <dbReference type="EMBL" id="MBB4075105.1"/>
    </source>
</evidence>
<dbReference type="EMBL" id="JACIDE010000025">
    <property type="protein sequence ID" value="MBB4075105.1"/>
    <property type="molecule type" value="Genomic_DNA"/>
</dbReference>
<organism evidence="1 2">
    <name type="scientific">Anoxybacteroides voinovskiense</name>
    <dbReference type="NCBI Taxonomy" id="230470"/>
    <lineage>
        <taxon>Bacteria</taxon>
        <taxon>Bacillati</taxon>
        <taxon>Bacillota</taxon>
        <taxon>Bacilli</taxon>
        <taxon>Bacillales</taxon>
        <taxon>Anoxybacillaceae</taxon>
        <taxon>Anoxybacteroides</taxon>
    </lineage>
</organism>
<dbReference type="AlphaFoldDB" id="A0A840DU54"/>
<sequence length="72" mass="8363">MIRIVYGSCPEQDCEYDIAVYYARVPTINSHRIGYKKNGFNCDYGSLHGCSYEDRQQCPIYNNLPEISYDLV</sequence>